<protein>
    <submittedName>
        <fullName evidence="2">DNA mismatch repair protein MutS-like N-terminal domain-containing protein</fullName>
    </submittedName>
</protein>
<proteinExistence type="predicted"/>
<evidence type="ECO:0000313" key="1">
    <source>
        <dbReference type="Proteomes" id="UP000887579"/>
    </source>
</evidence>
<organism evidence="1 2">
    <name type="scientific">Panagrolaimus sp. ES5</name>
    <dbReference type="NCBI Taxonomy" id="591445"/>
    <lineage>
        <taxon>Eukaryota</taxon>
        <taxon>Metazoa</taxon>
        <taxon>Ecdysozoa</taxon>
        <taxon>Nematoda</taxon>
        <taxon>Chromadorea</taxon>
        <taxon>Rhabditida</taxon>
        <taxon>Tylenchina</taxon>
        <taxon>Panagrolaimomorpha</taxon>
        <taxon>Panagrolaimoidea</taxon>
        <taxon>Panagrolaimidae</taxon>
        <taxon>Panagrolaimus</taxon>
    </lineage>
</organism>
<name>A0AC34G8Y4_9BILA</name>
<evidence type="ECO:0000313" key="2">
    <source>
        <dbReference type="WBParaSite" id="ES5_v2.g26023.t1"/>
    </source>
</evidence>
<reference evidence="2" key="1">
    <citation type="submission" date="2022-11" db="UniProtKB">
        <authorList>
            <consortium name="WormBaseParasite"/>
        </authorList>
    </citation>
    <scope>IDENTIFICATION</scope>
</reference>
<sequence>MKKSQPSKSPKTTPKTPKTPSNQSSLFSYFKKVEPTTPSSSTKQDQKPTKQVSPNENIPLDRKRSVIELEDESPSVTRTQTKRRRIVVESSDEDIEAMETSPAKPGPSTPPKVEGTPKTPSSGRHRIILKEEDSSFEFEDEPTPEKKKKPATQRTPSASRKKVASLIKPATEVTPSKPKSSEPATPHTPGAVKQAYESFRVDAETDPELVSHKSSKKKQKIEDFVDTERWVHETFEFLLPENIRDINKRRPDHAEYDPKTLYVPKEYFDKQTPGHQQWWKMKSLYFDTILFFKVGKFYELYHMDAVVGIN</sequence>
<dbReference type="WBParaSite" id="ES5_v2.g26023.t1">
    <property type="protein sequence ID" value="ES5_v2.g26023.t1"/>
    <property type="gene ID" value="ES5_v2.g26023"/>
</dbReference>
<dbReference type="Proteomes" id="UP000887579">
    <property type="component" value="Unplaced"/>
</dbReference>
<accession>A0AC34G8Y4</accession>